<dbReference type="PANTHER" id="PTHR30572">
    <property type="entry name" value="MEMBRANE COMPONENT OF TRANSPORTER-RELATED"/>
    <property type="match status" value="1"/>
</dbReference>
<keyword evidence="4 6" id="KW-1133">Transmembrane helix</keyword>
<dbReference type="GO" id="GO:0022857">
    <property type="term" value="F:transmembrane transporter activity"/>
    <property type="evidence" value="ECO:0007669"/>
    <property type="project" value="TreeGrafter"/>
</dbReference>
<feature type="domain" description="MacB-like periplasmic core" evidence="8">
    <location>
        <begin position="20"/>
        <end position="253"/>
    </location>
</feature>
<evidence type="ECO:0000256" key="1">
    <source>
        <dbReference type="ARBA" id="ARBA00004651"/>
    </source>
</evidence>
<feature type="transmembrane region" description="Helical" evidence="6">
    <location>
        <begin position="428"/>
        <end position="449"/>
    </location>
</feature>
<dbReference type="RefSeq" id="WP_108635868.1">
    <property type="nucleotide sequence ID" value="NZ_QCXX01000007.1"/>
</dbReference>
<evidence type="ECO:0000313" key="10">
    <source>
        <dbReference type="Proteomes" id="UP000250831"/>
    </source>
</evidence>
<keyword evidence="5 6" id="KW-0472">Membrane</keyword>
<dbReference type="Pfam" id="PF02687">
    <property type="entry name" value="FtsX"/>
    <property type="match status" value="2"/>
</dbReference>
<feature type="domain" description="MacB-like periplasmic core" evidence="8">
    <location>
        <begin position="435"/>
        <end position="596"/>
    </location>
</feature>
<feature type="transmembrane region" description="Helical" evidence="6">
    <location>
        <begin position="292"/>
        <end position="311"/>
    </location>
</feature>
<protein>
    <recommendedName>
        <fullName evidence="11">ABC transporter permease</fullName>
    </recommendedName>
</protein>
<gene>
    <name evidence="9" type="ORF">DCO56_21815</name>
</gene>
<keyword evidence="3 6" id="KW-0812">Transmembrane</keyword>
<evidence type="ECO:0000259" key="7">
    <source>
        <dbReference type="Pfam" id="PF02687"/>
    </source>
</evidence>
<feature type="domain" description="ABC3 transporter permease C-terminal" evidence="7">
    <location>
        <begin position="672"/>
        <end position="786"/>
    </location>
</feature>
<organism evidence="9 10">
    <name type="scientific">Sphingobacterium athyrii</name>
    <dbReference type="NCBI Taxonomy" id="2152717"/>
    <lineage>
        <taxon>Bacteria</taxon>
        <taxon>Pseudomonadati</taxon>
        <taxon>Bacteroidota</taxon>
        <taxon>Sphingobacteriia</taxon>
        <taxon>Sphingobacteriales</taxon>
        <taxon>Sphingobacteriaceae</taxon>
        <taxon>Sphingobacterium</taxon>
    </lineage>
</organism>
<dbReference type="InterPro" id="IPR050250">
    <property type="entry name" value="Macrolide_Exporter_MacB"/>
</dbReference>
<evidence type="ECO:0000313" key="9">
    <source>
        <dbReference type="EMBL" id="PUV22204.1"/>
    </source>
</evidence>
<reference evidence="9 10" key="1">
    <citation type="submission" date="2018-04" db="EMBL/GenBank/DDBJ databases">
        <title>Sphingobacterium sp. M46 Genome.</title>
        <authorList>
            <person name="Cheng J."/>
            <person name="Li Y."/>
        </authorList>
    </citation>
    <scope>NUCLEOTIDE SEQUENCE [LARGE SCALE GENOMIC DNA]</scope>
    <source>
        <strain evidence="9 10">M46</strain>
    </source>
</reference>
<dbReference type="GO" id="GO:0005886">
    <property type="term" value="C:plasma membrane"/>
    <property type="evidence" value="ECO:0007669"/>
    <property type="project" value="UniProtKB-SubCell"/>
</dbReference>
<feature type="transmembrane region" description="Helical" evidence="6">
    <location>
        <begin position="336"/>
        <end position="366"/>
    </location>
</feature>
<dbReference type="PANTHER" id="PTHR30572:SF18">
    <property type="entry name" value="ABC-TYPE MACROLIDE FAMILY EXPORT SYSTEM PERMEASE COMPONENT 2"/>
    <property type="match status" value="1"/>
</dbReference>
<feature type="transmembrane region" description="Helical" evidence="6">
    <location>
        <begin position="670"/>
        <end position="694"/>
    </location>
</feature>
<keyword evidence="10" id="KW-1185">Reference proteome</keyword>
<proteinExistence type="predicted"/>
<dbReference type="Pfam" id="PF12704">
    <property type="entry name" value="MacB_PCD"/>
    <property type="match status" value="2"/>
</dbReference>
<evidence type="ECO:0000256" key="5">
    <source>
        <dbReference type="ARBA" id="ARBA00023136"/>
    </source>
</evidence>
<evidence type="ECO:0000259" key="8">
    <source>
        <dbReference type="Pfam" id="PF12704"/>
    </source>
</evidence>
<evidence type="ECO:0000256" key="2">
    <source>
        <dbReference type="ARBA" id="ARBA00022475"/>
    </source>
</evidence>
<feature type="transmembrane region" description="Helical" evidence="6">
    <location>
        <begin position="754"/>
        <end position="774"/>
    </location>
</feature>
<comment type="caution">
    <text evidence="9">The sequence shown here is derived from an EMBL/GenBank/DDBJ whole genome shotgun (WGS) entry which is preliminary data.</text>
</comment>
<comment type="subcellular location">
    <subcellularLocation>
        <location evidence="1">Cell membrane</location>
        <topology evidence="1">Multi-pass membrane protein</topology>
    </subcellularLocation>
</comment>
<dbReference type="InterPro" id="IPR003838">
    <property type="entry name" value="ABC3_permease_C"/>
</dbReference>
<dbReference type="AlphaFoldDB" id="A0A363NN50"/>
<feature type="transmembrane region" description="Helical" evidence="6">
    <location>
        <begin position="722"/>
        <end position="742"/>
    </location>
</feature>
<sequence>MIKNFIKTAWRSIFSNKFYSAINILGLTAGLVVGIFLLLWIQDELSYDRFHKHHRSIYKIGIEGGTGISKRISGSIIAPVGSSAKKEIPEVQDAVRIFKIGDAALKYKEKRFNEKNLAFVDPSYFSVFDFSLMQGDPKRPFPDNNSVVITQSTAHRYFGNENPIGKTVILGIEDLCVVSGVIADYPENSTFQFQVLLPISRFNEHAYIKNKTTYDNKTFLSSMDEDWSNFSFETYLQLRPDANPATIAQKLQSIHERNKPEDAPVPYVTQALAKVHLYQMDGSDGGIGTVRIFIGVAIMILVIASINYINLSTARSLSRAKEVGIRKIIGAGKKELFFQFILETTLLFTIASTLALAIVFSCLPLFNNFSGKHISLQLSNPTLWTSILTMLIGTLLLTSIYPALLLSKFDPIKVLKGRFALKNSSARKILVVLQFTVSIILITLTIVIGRQLDYIKHQNLGYEKDHIISIGMAPKMSKHFDAVKSELLKNKDIDAVIRLGRDMVYGGGSTGDNDWDGKPSKSNLWFNITYSDQSALSFFQIKLTQGRNFTGSTADSTHFIVNETAVREMGLKDPIGTRLRIRTVPGTIIGVVKDFNYASARQKIEPMVFQYSPKDCWQLYIKTTASGAKSALNSMQQIWKNYYDDMPMNYSFLDESYQKQYTNEQKQGTLFNFFALIAILISCLGLLGLCTYTAQVKTKEIGIRKVLGATVFNIIKLLNKEFLVLVILANVIAIPIALYFSINWLNGFAFRTTLPMTIFLYAGGITIAIALFTVSFQSIKAAYANPVKSLHDE</sequence>
<feature type="transmembrane region" description="Helical" evidence="6">
    <location>
        <begin position="386"/>
        <end position="407"/>
    </location>
</feature>
<keyword evidence="2" id="KW-1003">Cell membrane</keyword>
<evidence type="ECO:0000256" key="3">
    <source>
        <dbReference type="ARBA" id="ARBA00022692"/>
    </source>
</evidence>
<name>A0A363NN50_9SPHI</name>
<evidence type="ECO:0000256" key="4">
    <source>
        <dbReference type="ARBA" id="ARBA00022989"/>
    </source>
</evidence>
<dbReference type="Proteomes" id="UP000250831">
    <property type="component" value="Unassembled WGS sequence"/>
</dbReference>
<dbReference type="OrthoDB" id="1451596at2"/>
<dbReference type="EMBL" id="QCXX01000007">
    <property type="protein sequence ID" value="PUV22204.1"/>
    <property type="molecule type" value="Genomic_DNA"/>
</dbReference>
<feature type="transmembrane region" description="Helical" evidence="6">
    <location>
        <begin position="21"/>
        <end position="41"/>
    </location>
</feature>
<feature type="domain" description="ABC3 transporter permease C-terminal" evidence="7">
    <location>
        <begin position="296"/>
        <end position="410"/>
    </location>
</feature>
<evidence type="ECO:0000256" key="6">
    <source>
        <dbReference type="SAM" id="Phobius"/>
    </source>
</evidence>
<accession>A0A363NN50</accession>
<dbReference type="InterPro" id="IPR025857">
    <property type="entry name" value="MacB_PCD"/>
</dbReference>
<evidence type="ECO:0008006" key="11">
    <source>
        <dbReference type="Google" id="ProtNLM"/>
    </source>
</evidence>